<dbReference type="RefSeq" id="XP_044564232.1">
    <property type="nucleotide sequence ID" value="XM_044704520.1"/>
</dbReference>
<proteinExistence type="predicted"/>
<sequence>MSDSSDDHDSSSSEGELCDRLGQLSVSENVTLRDVVRQYGLDNVVGLIDDLNEILRENKSSISAKAIEPKLYIIKISSLEVHTETNNAYRPCSGFMVAKVGKTEQFGTKRCDLIIAGLKKLGYEANLFKTSHAHEHESEKDYREKLAVFSVPYELLKKLGFDYTWGLTDVMSTIAQFVSLSAAMFVFIVLEMSVHVVKIIFVANVLNNWMVVSVVCVTVRNVEVIAMIVKNTFVHPTKDIHVNHGLRWFAKGIIYLGNGDWPENHIQVACVL</sequence>
<dbReference type="VEuPathDB" id="AmoebaDB:NfTy_046010"/>
<keyword evidence="2" id="KW-1185">Reference proteome</keyword>
<name>A0A6A5C2P7_NAEFO</name>
<dbReference type="GeneID" id="68108654"/>
<evidence type="ECO:0000313" key="2">
    <source>
        <dbReference type="Proteomes" id="UP000444721"/>
    </source>
</evidence>
<organism evidence="1 2">
    <name type="scientific">Naegleria fowleri</name>
    <name type="common">Brain eating amoeba</name>
    <dbReference type="NCBI Taxonomy" id="5763"/>
    <lineage>
        <taxon>Eukaryota</taxon>
        <taxon>Discoba</taxon>
        <taxon>Heterolobosea</taxon>
        <taxon>Tetramitia</taxon>
        <taxon>Eutetramitia</taxon>
        <taxon>Vahlkampfiidae</taxon>
        <taxon>Naegleria</taxon>
    </lineage>
</organism>
<dbReference type="VEuPathDB" id="AmoebaDB:FDP41_001436"/>
<evidence type="ECO:0000313" key="1">
    <source>
        <dbReference type="EMBL" id="KAF0979519.1"/>
    </source>
</evidence>
<reference evidence="1 2" key="1">
    <citation type="journal article" date="2019" name="Sci. Rep.">
        <title>Nanopore sequencing improves the draft genome of the human pathogenic amoeba Naegleria fowleri.</title>
        <authorList>
            <person name="Liechti N."/>
            <person name="Schurch N."/>
            <person name="Bruggmann R."/>
            <person name="Wittwer M."/>
        </authorList>
    </citation>
    <scope>NUCLEOTIDE SEQUENCE [LARGE SCALE GENOMIC DNA]</scope>
    <source>
        <strain evidence="1 2">ATCC 30894</strain>
    </source>
</reference>
<dbReference type="VEuPathDB" id="AmoebaDB:NF0026890"/>
<dbReference type="Proteomes" id="UP000444721">
    <property type="component" value="Unassembled WGS sequence"/>
</dbReference>
<comment type="caution">
    <text evidence="1">The sequence shown here is derived from an EMBL/GenBank/DDBJ whole genome shotgun (WGS) entry which is preliminary data.</text>
</comment>
<accession>A0A6A5C2P7</accession>
<gene>
    <name evidence="1" type="ORF">FDP41_001436</name>
</gene>
<dbReference type="EMBL" id="VFQX01000025">
    <property type="protein sequence ID" value="KAF0979519.1"/>
    <property type="molecule type" value="Genomic_DNA"/>
</dbReference>
<dbReference type="AlphaFoldDB" id="A0A6A5C2P7"/>
<protein>
    <submittedName>
        <fullName evidence="1">Uncharacterized protein</fullName>
    </submittedName>
</protein>